<reference evidence="1" key="1">
    <citation type="journal article" date="2023" name="bioRxiv">
        <title>Improved chromosome-level genome assembly for marigold (Tagetes erecta).</title>
        <authorList>
            <person name="Jiang F."/>
            <person name="Yuan L."/>
            <person name="Wang S."/>
            <person name="Wang H."/>
            <person name="Xu D."/>
            <person name="Wang A."/>
            <person name="Fan W."/>
        </authorList>
    </citation>
    <scope>NUCLEOTIDE SEQUENCE</scope>
    <source>
        <strain evidence="1">WSJ</strain>
        <tissue evidence="1">Leaf</tissue>
    </source>
</reference>
<proteinExistence type="predicted"/>
<evidence type="ECO:0000313" key="2">
    <source>
        <dbReference type="Proteomes" id="UP001229421"/>
    </source>
</evidence>
<dbReference type="AlphaFoldDB" id="A0AAD8KUV0"/>
<name>A0AAD8KUV0_TARER</name>
<sequence length="114" mass="12617">MLWNEASLRKSKGTQEINSLTVGFDAFVSLVKDAFMCFSHIFDTSLGMKGCRVWDDCLENEQFECSEHTSMKVVEGANTVIVEAKGARVFDGVETLQAFSLVDLAGIELRTVLC</sequence>
<evidence type="ECO:0000313" key="1">
    <source>
        <dbReference type="EMBL" id="KAK1429433.1"/>
    </source>
</evidence>
<organism evidence="1 2">
    <name type="scientific">Tagetes erecta</name>
    <name type="common">African marigold</name>
    <dbReference type="NCBI Taxonomy" id="13708"/>
    <lineage>
        <taxon>Eukaryota</taxon>
        <taxon>Viridiplantae</taxon>
        <taxon>Streptophyta</taxon>
        <taxon>Embryophyta</taxon>
        <taxon>Tracheophyta</taxon>
        <taxon>Spermatophyta</taxon>
        <taxon>Magnoliopsida</taxon>
        <taxon>eudicotyledons</taxon>
        <taxon>Gunneridae</taxon>
        <taxon>Pentapetalae</taxon>
        <taxon>asterids</taxon>
        <taxon>campanulids</taxon>
        <taxon>Asterales</taxon>
        <taxon>Asteraceae</taxon>
        <taxon>Asteroideae</taxon>
        <taxon>Heliantheae alliance</taxon>
        <taxon>Tageteae</taxon>
        <taxon>Tagetes</taxon>
    </lineage>
</organism>
<comment type="caution">
    <text evidence="1">The sequence shown here is derived from an EMBL/GenBank/DDBJ whole genome shotgun (WGS) entry which is preliminary data.</text>
</comment>
<dbReference type="Proteomes" id="UP001229421">
    <property type="component" value="Unassembled WGS sequence"/>
</dbReference>
<keyword evidence="2" id="KW-1185">Reference proteome</keyword>
<accession>A0AAD8KUV0</accession>
<dbReference type="EMBL" id="JAUHHV010000003">
    <property type="protein sequence ID" value="KAK1429433.1"/>
    <property type="molecule type" value="Genomic_DNA"/>
</dbReference>
<gene>
    <name evidence="1" type="ORF">QVD17_11642</name>
</gene>
<protein>
    <submittedName>
        <fullName evidence="1">Uncharacterized protein</fullName>
    </submittedName>
</protein>